<comment type="similarity">
    <text evidence="2">Belongs to the RED family.</text>
</comment>
<feature type="region of interest" description="Disordered" evidence="5">
    <location>
        <begin position="329"/>
        <end position="434"/>
    </location>
</feature>
<feature type="region of interest" description="Disordered" evidence="5">
    <location>
        <begin position="291"/>
        <end position="314"/>
    </location>
</feature>
<dbReference type="PANTHER" id="PTHR12765">
    <property type="entry name" value="RED PROTEIN IK FACTOR CYTOKINE IK"/>
    <property type="match status" value="1"/>
</dbReference>
<evidence type="ECO:0000256" key="2">
    <source>
        <dbReference type="ARBA" id="ARBA00006660"/>
    </source>
</evidence>
<feature type="region of interest" description="Disordered" evidence="5">
    <location>
        <begin position="1"/>
        <end position="76"/>
    </location>
</feature>
<feature type="compositionally biased region" description="Basic and acidic residues" evidence="5">
    <location>
        <begin position="26"/>
        <end position="38"/>
    </location>
</feature>
<dbReference type="Pfam" id="PF07807">
    <property type="entry name" value="RED_C"/>
    <property type="match status" value="1"/>
</dbReference>
<dbReference type="Pfam" id="PF07808">
    <property type="entry name" value="RED_N"/>
    <property type="match status" value="1"/>
</dbReference>
<feature type="domain" description="Protein RED C-terminal" evidence="6">
    <location>
        <begin position="417"/>
        <end position="522"/>
    </location>
</feature>
<feature type="compositionally biased region" description="Basic residues" evidence="5">
    <location>
        <begin position="291"/>
        <end position="300"/>
    </location>
</feature>
<feature type="compositionally biased region" description="Low complexity" evidence="5">
    <location>
        <begin position="381"/>
        <end position="392"/>
    </location>
</feature>
<comment type="subcellular location">
    <subcellularLocation>
        <location evidence="1">Nucleus</location>
    </subcellularLocation>
</comment>
<accession>A0A023FMS7</accession>
<sequence length="537" mass="61167">MPERGEGGESYSNPIAPPGLNVSSSESHHPMTNDDFRKLIMTPRAAPQATPTPAKEETYRKPAPEDDDKGDQRRKKKMFYASLKKQEEDKLAELAEKYRDRARERREGVNPDYQNEDPISSTAGYRAVAPDAKSGLDAAERRRQMIQESKFLGGDMEHTHLVKGLDYALLQKVRSEISNKEKEDEELEETLTRHNKDEPQEEEMQFKTVMGRNIYRLLFRPQRIERNDLFLPNRMAYIIELDDEYADSDIPTTLVRSKKDCPAFESHTTLTTNDIVINKLTQILSYLRQGMHNRKGKKKGKGADKSAGPTKTVDDAIFDDVGDYIPEATTERASKHSSRRGEGEQERERKRSSYFEKPSLEDERAATRSSGHHRSHDTRWSSSAAAEAPSAAQQREDSGRLKAKLTSKLERDLPESYAECYPGAPENEDAVADSDDEVDYTKMDLGNKKGPIGRWDFDTQEEYSEYMSHKEALPKAAFQYGVKMADGRKTRRAAGKKDDKAKLDRELQKINQIIARRKAEGDSFVGLGTPEYKRPKY</sequence>
<evidence type="ECO:0000256" key="4">
    <source>
        <dbReference type="ARBA" id="ARBA00023242"/>
    </source>
</evidence>
<feature type="compositionally biased region" description="Low complexity" evidence="5">
    <location>
        <begin position="42"/>
        <end position="53"/>
    </location>
</feature>
<dbReference type="InterPro" id="IPR012916">
    <property type="entry name" value="RED_N"/>
</dbReference>
<feature type="domain" description="RED-like N-terminal" evidence="7">
    <location>
        <begin position="75"/>
        <end position="299"/>
    </location>
</feature>
<evidence type="ECO:0000256" key="5">
    <source>
        <dbReference type="SAM" id="MobiDB-lite"/>
    </source>
</evidence>
<evidence type="ECO:0000259" key="6">
    <source>
        <dbReference type="Pfam" id="PF07807"/>
    </source>
</evidence>
<feature type="compositionally biased region" description="Basic and acidic residues" evidence="5">
    <location>
        <begin position="329"/>
        <end position="366"/>
    </location>
</feature>
<reference evidence="8" key="1">
    <citation type="submission" date="2014-03" db="EMBL/GenBank/DDBJ databases">
        <title>The sialotranscriptome of Amblyomma triste, Amblyomma parvum and Amblyomma cajennense ticks, uncovered by 454-based RNA-seq.</title>
        <authorList>
            <person name="Garcia G.R."/>
            <person name="Gardinassi L.G."/>
            <person name="Ribeiro J.M."/>
            <person name="Anatriello E."/>
            <person name="Ferreira B.R."/>
            <person name="Moreira H.N."/>
            <person name="Mafra C."/>
            <person name="Olegario M.M."/>
            <person name="Szabo P.J."/>
            <person name="Miranda-Santos I.K."/>
            <person name="Maruyama S.R."/>
        </authorList>
    </citation>
    <scope>NUCLEOTIDE SEQUENCE</scope>
    <source>
        <strain evidence="8">Uberlandia</strain>
        <tissue evidence="8">Salivary glands</tissue>
    </source>
</reference>
<organism evidence="8">
    <name type="scientific">Amblyomma cajennense</name>
    <name type="common">Cayenne tick</name>
    <name type="synonym">Acarus cajennensis</name>
    <dbReference type="NCBI Taxonomy" id="34607"/>
    <lineage>
        <taxon>Eukaryota</taxon>
        <taxon>Metazoa</taxon>
        <taxon>Ecdysozoa</taxon>
        <taxon>Arthropoda</taxon>
        <taxon>Chelicerata</taxon>
        <taxon>Arachnida</taxon>
        <taxon>Acari</taxon>
        <taxon>Parasitiformes</taxon>
        <taxon>Ixodida</taxon>
        <taxon>Ixodoidea</taxon>
        <taxon>Ixodidae</taxon>
        <taxon>Amblyomminae</taxon>
        <taxon>Amblyomma</taxon>
    </lineage>
</organism>
<feature type="compositionally biased region" description="Basic and acidic residues" evidence="5">
    <location>
        <begin position="54"/>
        <end position="64"/>
    </location>
</feature>
<protein>
    <submittedName>
        <fullName evidence="8">Putative ik cytokine down-regulator of hla class ii</fullName>
    </submittedName>
</protein>
<evidence type="ECO:0000256" key="3">
    <source>
        <dbReference type="ARBA" id="ARBA00022737"/>
    </source>
</evidence>
<evidence type="ECO:0000313" key="8">
    <source>
        <dbReference type="EMBL" id="JAC22190.1"/>
    </source>
</evidence>
<name>A0A023FMS7_AMBCJ</name>
<keyword evidence="3" id="KW-0677">Repeat</keyword>
<dbReference type="GO" id="GO:0005634">
    <property type="term" value="C:nucleus"/>
    <property type="evidence" value="ECO:0007669"/>
    <property type="project" value="UniProtKB-SubCell"/>
</dbReference>
<proteinExistence type="evidence at transcript level"/>
<keyword evidence="4" id="KW-0539">Nucleus</keyword>
<feature type="region of interest" description="Disordered" evidence="5">
    <location>
        <begin position="179"/>
        <end position="201"/>
    </location>
</feature>
<dbReference type="AlphaFoldDB" id="A0A023FMS7"/>
<evidence type="ECO:0000256" key="1">
    <source>
        <dbReference type="ARBA" id="ARBA00004123"/>
    </source>
</evidence>
<evidence type="ECO:0000259" key="7">
    <source>
        <dbReference type="Pfam" id="PF07808"/>
    </source>
</evidence>
<dbReference type="InterPro" id="IPR012492">
    <property type="entry name" value="RED_C"/>
</dbReference>
<feature type="region of interest" description="Disordered" evidence="5">
    <location>
        <begin position="101"/>
        <end position="125"/>
    </location>
</feature>
<dbReference type="EMBL" id="GBBK01002292">
    <property type="protein sequence ID" value="JAC22190.1"/>
    <property type="molecule type" value="mRNA"/>
</dbReference>
<dbReference type="InterPro" id="IPR039896">
    <property type="entry name" value="Red-like"/>
</dbReference>